<dbReference type="RefSeq" id="WP_203967566.1">
    <property type="nucleotide sequence ID" value="NZ_BOPJ01000015.1"/>
</dbReference>
<dbReference type="InterPro" id="IPR008334">
    <property type="entry name" value="5'-Nucleotdase_C"/>
</dbReference>
<evidence type="ECO:0000313" key="3">
    <source>
        <dbReference type="Proteomes" id="UP001622370"/>
    </source>
</evidence>
<name>A0ABW8QD36_9FLAO</name>
<protein>
    <submittedName>
        <fullName evidence="2">5'-nucleotidase C-terminal domain-containing protein</fullName>
    </submittedName>
</protein>
<gene>
    <name evidence="2" type="ORF">ACI76L_09220</name>
</gene>
<evidence type="ECO:0000313" key="2">
    <source>
        <dbReference type="EMBL" id="MFK8293962.1"/>
    </source>
</evidence>
<feature type="domain" description="5'-Nucleotidase C-terminal" evidence="1">
    <location>
        <begin position="85"/>
        <end position="220"/>
    </location>
</feature>
<dbReference type="InterPro" id="IPR006179">
    <property type="entry name" value="5_nucleotidase/apyrase"/>
</dbReference>
<sequence>MKKLYLGMNYFFVAFVTVCCFISCKPAKNNLTLIQAKNIEIAADNQGKDDEIEKFILPYQKHVRKEIATLLTYNPEALVKETSQLNAPIGNLLADASFEIINPIYSQKTGKNIDFVLLNWGGIRSDLPKGDVTVGTVYNLMPFENKLVVLEMKGEKLYEMVQYLTKTKTAHPLSNHVKLHITPKGDLVLFTINGKSVDPNATYVVATSDYLMHGGDGMIFFHDSISVYETDYLIRNILMDYFKKIDSIKAERDDRFIFVEESNLN</sequence>
<proteinExistence type="predicted"/>
<comment type="caution">
    <text evidence="2">The sequence shown here is derived from an EMBL/GenBank/DDBJ whole genome shotgun (WGS) entry which is preliminary data.</text>
</comment>
<dbReference type="PANTHER" id="PTHR11575">
    <property type="entry name" value="5'-NUCLEOTIDASE-RELATED"/>
    <property type="match status" value="1"/>
</dbReference>
<evidence type="ECO:0000259" key="1">
    <source>
        <dbReference type="Pfam" id="PF02872"/>
    </source>
</evidence>
<dbReference type="PANTHER" id="PTHR11575:SF24">
    <property type="entry name" value="5'-NUCLEOTIDASE"/>
    <property type="match status" value="1"/>
</dbReference>
<accession>A0ABW8QD36</accession>
<dbReference type="SUPFAM" id="SSF55816">
    <property type="entry name" value="5'-nucleotidase (syn. UDP-sugar hydrolase), C-terminal domain"/>
    <property type="match status" value="1"/>
</dbReference>
<reference evidence="2 3" key="1">
    <citation type="journal article" date="2016" name="Sci. Rep.">
        <title>Whole genome sequencing identifies a novel species of the genus Capnocytophaga isolated from dog and cat bite wounds in humans.</title>
        <authorList>
            <person name="Zangenah S."/>
            <person name="Abbasi N."/>
            <person name="Andersson A.F."/>
            <person name="Bergman P."/>
        </authorList>
    </citation>
    <scope>NUCLEOTIDE SEQUENCE [LARGE SCALE GENOMIC DNA]</scope>
    <source>
        <strain evidence="2 3">W5</strain>
    </source>
</reference>
<dbReference type="Proteomes" id="UP001622370">
    <property type="component" value="Unassembled WGS sequence"/>
</dbReference>
<dbReference type="Pfam" id="PF02872">
    <property type="entry name" value="5_nucleotid_C"/>
    <property type="match status" value="1"/>
</dbReference>
<dbReference type="Gene3D" id="3.90.780.10">
    <property type="entry name" value="5'-Nucleotidase, C-terminal domain"/>
    <property type="match status" value="1"/>
</dbReference>
<dbReference type="PRINTS" id="PR01607">
    <property type="entry name" value="APYRASEFAMLY"/>
</dbReference>
<organism evidence="2 3">
    <name type="scientific">Capnocytophaga stomatis</name>
    <dbReference type="NCBI Taxonomy" id="1848904"/>
    <lineage>
        <taxon>Bacteria</taxon>
        <taxon>Pseudomonadati</taxon>
        <taxon>Bacteroidota</taxon>
        <taxon>Flavobacteriia</taxon>
        <taxon>Flavobacteriales</taxon>
        <taxon>Flavobacteriaceae</taxon>
        <taxon>Capnocytophaga</taxon>
    </lineage>
</organism>
<keyword evidence="3" id="KW-1185">Reference proteome</keyword>
<dbReference type="EMBL" id="JBJGWJ010000006">
    <property type="protein sequence ID" value="MFK8293962.1"/>
    <property type="molecule type" value="Genomic_DNA"/>
</dbReference>
<dbReference type="InterPro" id="IPR036907">
    <property type="entry name" value="5'-Nucleotdase_C_sf"/>
</dbReference>